<gene>
    <name evidence="2" type="ORF">SDC9_105826</name>
</gene>
<accession>A0A645B0Q1</accession>
<dbReference type="InterPro" id="IPR050104">
    <property type="entry name" value="FMN-dep_NADH:Q_OxRdtase_AzoR1"/>
</dbReference>
<dbReference type="AlphaFoldDB" id="A0A645B0Q1"/>
<protein>
    <recommendedName>
        <fullName evidence="1">NADPH-dependent FMN reductase-like domain-containing protein</fullName>
    </recommendedName>
</protein>
<sequence>MKIVLIHGQNHKGSTYHIGSMLAEKIGGKNEICEYFLPRDLNHFCIGCYSCIMDDTKCPYYTEKRVIMDSVEAADLLIFTTPNYCMMPSAQMKAFIDLTFNYWMSHKPRGCMFTKKAAVISTAAGAGAGKAAGGIAKTLFFWGVPYIKSYGIAVQAKCWDDVKPEKKNRIEHAMTKLAKKLSNGKPPRIGIKTRFIFNKMAGMQKAGWGSSTEKKYWEDNGWLGKARPWK</sequence>
<feature type="domain" description="NADPH-dependent FMN reductase-like" evidence="1">
    <location>
        <begin position="1"/>
        <end position="152"/>
    </location>
</feature>
<dbReference type="Gene3D" id="3.40.50.360">
    <property type="match status" value="1"/>
</dbReference>
<dbReference type="InterPro" id="IPR029039">
    <property type="entry name" value="Flavoprotein-like_sf"/>
</dbReference>
<dbReference type="EMBL" id="VSSQ01017062">
    <property type="protein sequence ID" value="MPM58989.1"/>
    <property type="molecule type" value="Genomic_DNA"/>
</dbReference>
<evidence type="ECO:0000259" key="1">
    <source>
        <dbReference type="Pfam" id="PF03358"/>
    </source>
</evidence>
<dbReference type="PANTHER" id="PTHR43741:SF4">
    <property type="entry name" value="FMN-DEPENDENT NADH:QUINONE OXIDOREDUCTASE"/>
    <property type="match status" value="1"/>
</dbReference>
<evidence type="ECO:0000313" key="2">
    <source>
        <dbReference type="EMBL" id="MPM58989.1"/>
    </source>
</evidence>
<dbReference type="SUPFAM" id="SSF52218">
    <property type="entry name" value="Flavoproteins"/>
    <property type="match status" value="1"/>
</dbReference>
<proteinExistence type="predicted"/>
<dbReference type="PANTHER" id="PTHR43741">
    <property type="entry name" value="FMN-DEPENDENT NADH-AZOREDUCTASE 1"/>
    <property type="match status" value="1"/>
</dbReference>
<organism evidence="2">
    <name type="scientific">bioreactor metagenome</name>
    <dbReference type="NCBI Taxonomy" id="1076179"/>
    <lineage>
        <taxon>unclassified sequences</taxon>
        <taxon>metagenomes</taxon>
        <taxon>ecological metagenomes</taxon>
    </lineage>
</organism>
<dbReference type="GO" id="GO:0016491">
    <property type="term" value="F:oxidoreductase activity"/>
    <property type="evidence" value="ECO:0007669"/>
    <property type="project" value="InterPro"/>
</dbReference>
<dbReference type="InterPro" id="IPR005025">
    <property type="entry name" value="FMN_Rdtase-like_dom"/>
</dbReference>
<reference evidence="2" key="1">
    <citation type="submission" date="2019-08" db="EMBL/GenBank/DDBJ databases">
        <authorList>
            <person name="Kucharzyk K."/>
            <person name="Murdoch R.W."/>
            <person name="Higgins S."/>
            <person name="Loffler F."/>
        </authorList>
    </citation>
    <scope>NUCLEOTIDE SEQUENCE</scope>
</reference>
<name>A0A645B0Q1_9ZZZZ</name>
<comment type="caution">
    <text evidence="2">The sequence shown here is derived from an EMBL/GenBank/DDBJ whole genome shotgun (WGS) entry which is preliminary data.</text>
</comment>
<dbReference type="Pfam" id="PF03358">
    <property type="entry name" value="FMN_red"/>
    <property type="match status" value="1"/>
</dbReference>